<organism evidence="7">
    <name type="scientific">Oikopleura dioica</name>
    <name type="common">Tunicate</name>
    <dbReference type="NCBI Taxonomy" id="34765"/>
    <lineage>
        <taxon>Eukaryota</taxon>
        <taxon>Metazoa</taxon>
        <taxon>Chordata</taxon>
        <taxon>Tunicata</taxon>
        <taxon>Appendicularia</taxon>
        <taxon>Copelata</taxon>
        <taxon>Oikopleuridae</taxon>
        <taxon>Oikopleura</taxon>
    </lineage>
</organism>
<evidence type="ECO:0000313" key="7">
    <source>
        <dbReference type="EMBL" id="CBY07484.1"/>
    </source>
</evidence>
<feature type="binding site" evidence="5">
    <location>
        <position position="207"/>
    </location>
    <ligand>
        <name>Fe cation</name>
        <dbReference type="ChEBI" id="CHEBI:24875"/>
        <note>catalytic</note>
    </ligand>
</feature>
<reference evidence="7" key="1">
    <citation type="journal article" date="2010" name="Science">
        <title>Plasticity of animal genome architecture unmasked by rapid evolution of a pelagic tunicate.</title>
        <authorList>
            <person name="Denoeud F."/>
            <person name="Henriet S."/>
            <person name="Mungpakdee S."/>
            <person name="Aury J.M."/>
            <person name="Da Silva C."/>
            <person name="Brinkmann H."/>
            <person name="Mikhaleva J."/>
            <person name="Olsen L.C."/>
            <person name="Jubin C."/>
            <person name="Canestro C."/>
            <person name="Bouquet J.M."/>
            <person name="Danks G."/>
            <person name="Poulain J."/>
            <person name="Campsteijn C."/>
            <person name="Adamski M."/>
            <person name="Cross I."/>
            <person name="Yadetie F."/>
            <person name="Muffato M."/>
            <person name="Louis A."/>
            <person name="Butcher S."/>
            <person name="Tsagkogeorga G."/>
            <person name="Konrad A."/>
            <person name="Singh S."/>
            <person name="Jensen M.F."/>
            <person name="Cong E.H."/>
            <person name="Eikeseth-Otteraa H."/>
            <person name="Noel B."/>
            <person name="Anthouard V."/>
            <person name="Porcel B.M."/>
            <person name="Kachouri-Lafond R."/>
            <person name="Nishino A."/>
            <person name="Ugolini M."/>
            <person name="Chourrout P."/>
            <person name="Nishida H."/>
            <person name="Aasland R."/>
            <person name="Huzurbazar S."/>
            <person name="Westhof E."/>
            <person name="Delsuc F."/>
            <person name="Lehrach H."/>
            <person name="Reinhardt R."/>
            <person name="Weissenbach J."/>
            <person name="Roy S.W."/>
            <person name="Artiguenave F."/>
            <person name="Postlethwait J.H."/>
            <person name="Manak J.R."/>
            <person name="Thompson E.M."/>
            <person name="Jaillon O."/>
            <person name="Du Pasquier L."/>
            <person name="Boudinot P."/>
            <person name="Liberles D.A."/>
            <person name="Volff J.N."/>
            <person name="Philippe H."/>
            <person name="Lenhard B."/>
            <person name="Roest Crollius H."/>
            <person name="Wincker P."/>
            <person name="Chourrout D."/>
        </authorList>
    </citation>
    <scope>NUCLEOTIDE SEQUENCE [LARGE SCALE GENOMIC DNA]</scope>
</reference>
<keyword evidence="2 5" id="KW-0479">Metal-binding</keyword>
<dbReference type="GO" id="GO:0046872">
    <property type="term" value="F:metal ion binding"/>
    <property type="evidence" value="ECO:0007669"/>
    <property type="project" value="UniProtKB-KW"/>
</dbReference>
<feature type="binding site" evidence="5">
    <location>
        <position position="279"/>
    </location>
    <ligand>
        <name>Fe cation</name>
        <dbReference type="ChEBI" id="CHEBI:24875"/>
        <note>catalytic</note>
    </ligand>
</feature>
<evidence type="ECO:0000256" key="3">
    <source>
        <dbReference type="ARBA" id="ARBA00023002"/>
    </source>
</evidence>
<dbReference type="GO" id="GO:0016121">
    <property type="term" value="P:carotene catabolic process"/>
    <property type="evidence" value="ECO:0007669"/>
    <property type="project" value="TreeGrafter"/>
</dbReference>
<evidence type="ECO:0000256" key="6">
    <source>
        <dbReference type="SAM" id="SignalP"/>
    </source>
</evidence>
<gene>
    <name evidence="7" type="ORF">GSOID_T00002461001</name>
</gene>
<dbReference type="PANTHER" id="PTHR10543">
    <property type="entry name" value="BETA-CAROTENE DIOXYGENASE"/>
    <property type="match status" value="1"/>
</dbReference>
<comment type="cofactor">
    <cofactor evidence="5">
        <name>Fe(2+)</name>
        <dbReference type="ChEBI" id="CHEBI:29033"/>
    </cofactor>
    <text evidence="5">Binds 1 Fe(2+) ion per subunit.</text>
</comment>
<dbReference type="GO" id="GO:0010436">
    <property type="term" value="F:carotenoid dioxygenase activity"/>
    <property type="evidence" value="ECO:0007669"/>
    <property type="project" value="TreeGrafter"/>
</dbReference>
<feature type="signal peptide" evidence="6">
    <location>
        <begin position="1"/>
        <end position="18"/>
    </location>
</feature>
<dbReference type="InParanoid" id="E4X5Z3"/>
<evidence type="ECO:0000256" key="4">
    <source>
        <dbReference type="ARBA" id="ARBA00023004"/>
    </source>
</evidence>
<evidence type="ECO:0000256" key="5">
    <source>
        <dbReference type="PIRSR" id="PIRSR604294-1"/>
    </source>
</evidence>
<dbReference type="Pfam" id="PF03055">
    <property type="entry name" value="RPE65"/>
    <property type="match status" value="1"/>
</dbReference>
<dbReference type="InterPro" id="IPR004294">
    <property type="entry name" value="Carotenoid_Oase"/>
</dbReference>
<dbReference type="OrthoDB" id="407010at2759"/>
<comment type="similarity">
    <text evidence="1">Belongs to the carotenoid oxygenase family.</text>
</comment>
<feature type="binding site" evidence="5">
    <location>
        <position position="351"/>
    </location>
    <ligand>
        <name>Fe cation</name>
        <dbReference type="ChEBI" id="CHEBI:24875"/>
        <note>catalytic</note>
    </ligand>
</feature>
<feature type="binding site" evidence="5">
    <location>
        <position position="537"/>
    </location>
    <ligand>
        <name>Fe cation</name>
        <dbReference type="ChEBI" id="CHEBI:24875"/>
        <note>catalytic</note>
    </ligand>
</feature>
<dbReference type="PANTHER" id="PTHR10543:SF24">
    <property type="entry name" value="CAROTENOID ISOMEROOXYGENASE"/>
    <property type="match status" value="1"/>
</dbReference>
<evidence type="ECO:0000313" key="8">
    <source>
        <dbReference type="Proteomes" id="UP000001307"/>
    </source>
</evidence>
<accession>E4X5Z3</accession>
<keyword evidence="3" id="KW-0560">Oxidoreductase</keyword>
<evidence type="ECO:0000256" key="2">
    <source>
        <dbReference type="ARBA" id="ARBA00022723"/>
    </source>
</evidence>
<dbReference type="Proteomes" id="UP000001307">
    <property type="component" value="Unassembled WGS sequence"/>
</dbReference>
<dbReference type="EMBL" id="FN653026">
    <property type="protein sequence ID" value="CBY07484.1"/>
    <property type="molecule type" value="Genomic_DNA"/>
</dbReference>
<dbReference type="AlphaFoldDB" id="E4X5Z3"/>
<keyword evidence="6" id="KW-0732">Signal</keyword>
<protein>
    <submittedName>
        <fullName evidence="7">Uncharacterized protein</fullName>
    </submittedName>
</protein>
<keyword evidence="8" id="KW-1185">Reference proteome</keyword>
<keyword evidence="4 5" id="KW-0408">Iron</keyword>
<name>E4X5Z3_OIKDI</name>
<sequence length="544" mass="62296">MNFLLLIFAGIFCSDVNDDISLTENVGRAYQSMSEIPEPVELKTEIIGTVPKWLFGSLYRNGPGKFEYGNDTFEHLFDPSAMIQRLHFEDGRVFYQRKLIKSTHTLLNMKEKRIVLTEMGTWTEPENTDEIHAEDISKERCKHLLNSFPTDNTIVSVFPIHGWIVAFTESPIITLNDRITLETEHILDIRNAPAFPEGLALTTVLAHGVTDKNGDFWTFATGVWTEQFAFIPKVVYLAVKIANASKLDKSSPEEILKNISFSDFLFNSNVRDFKMRYFHSFVQASEDFLILPFTSVEFQPDAILNSCKNGQPPIEMMNFNKNADGFYRIFDKKTMKWLPKEFISETNFQMHPIQGFYDHLFFENLNKTGEALVDAYWSIIPVGTPVRYRMSTVDLNSVTTESISRIAIFNDDFDKFQSYTLAGTDFPTVDISRLDKEQDDFWSLGVGNFVADRIYHSKISTGERWIWRKPGFSPSEPIFVREPGKTDSLEGVIISVASPVDVNSTEKAFVLILEPEDLSEIARIYFEEDVKFALGFHGIFVPFQ</sequence>
<feature type="chain" id="PRO_5003192660" evidence="6">
    <location>
        <begin position="19"/>
        <end position="544"/>
    </location>
</feature>
<proteinExistence type="inferred from homology"/>
<evidence type="ECO:0000256" key="1">
    <source>
        <dbReference type="ARBA" id="ARBA00006787"/>
    </source>
</evidence>